<proteinExistence type="predicted"/>
<feature type="region of interest" description="Disordered" evidence="1">
    <location>
        <begin position="222"/>
        <end position="364"/>
    </location>
</feature>
<dbReference type="STRING" id="92696.A0A4R0R0K5"/>
<sequence>MQSLRLQQPSLPLYHPLGRLAQSLPPLDPRIFGNPGGSVDVDDNDMQVDDSDTRRGPARTRKPAARLRDRDHEEGDDQAPMNGPSGVNGSVAETRPVTSPRKRRAAGTGGAGGTKRRRKETDDGTFPHPPRRTRNPRGVAVASPLAGVALAAVEAGDDEESPAPMDAPDLQTAILQAQEVRPVRSTRSRTQPKRRDSSASTSTSVSVSIAVHAQQVRTLEVVAEGAPTGDEDMADMAPPPKPIEVEPETDHVKQNGDSKVPQASTSGTADAISGSESKEATMKTAGAADKSSLADASSDIQPSAELSSATAGSAVLPPATTLMPRENPTIRQPEYEKRSVVQDQQKVVVEEEKEEGELSDGSVQ</sequence>
<evidence type="ECO:0000313" key="3">
    <source>
        <dbReference type="Proteomes" id="UP000292702"/>
    </source>
</evidence>
<feature type="compositionally biased region" description="Low complexity" evidence="1">
    <location>
        <begin position="1"/>
        <end position="13"/>
    </location>
</feature>
<feature type="compositionally biased region" description="Acidic residues" evidence="1">
    <location>
        <begin position="40"/>
        <end position="50"/>
    </location>
</feature>
<feature type="compositionally biased region" description="Low complexity" evidence="1">
    <location>
        <begin position="198"/>
        <end position="207"/>
    </location>
</feature>
<protein>
    <submittedName>
        <fullName evidence="2">Uncharacterized protein</fullName>
    </submittedName>
</protein>
<dbReference type="OrthoDB" id="2804054at2759"/>
<reference evidence="2 3" key="1">
    <citation type="submission" date="2018-11" db="EMBL/GenBank/DDBJ databases">
        <title>Genome assembly of Steccherinum ochraceum LE-BIN_3174, the white-rot fungus of the Steccherinaceae family (The Residual Polyporoid clade, Polyporales, Basidiomycota).</title>
        <authorList>
            <person name="Fedorova T.V."/>
            <person name="Glazunova O.A."/>
            <person name="Landesman E.O."/>
            <person name="Moiseenko K.V."/>
            <person name="Psurtseva N.V."/>
            <person name="Savinova O.S."/>
            <person name="Shakhova N.V."/>
            <person name="Tyazhelova T.V."/>
            <person name="Vasina D.V."/>
        </authorList>
    </citation>
    <scope>NUCLEOTIDE SEQUENCE [LARGE SCALE GENOMIC DNA]</scope>
    <source>
        <strain evidence="2 3">LE-BIN_3174</strain>
    </source>
</reference>
<keyword evidence="3" id="KW-1185">Reference proteome</keyword>
<feature type="region of interest" description="Disordered" evidence="1">
    <location>
        <begin position="1"/>
        <end position="207"/>
    </location>
</feature>
<gene>
    <name evidence="2" type="ORF">EIP91_010452</name>
</gene>
<comment type="caution">
    <text evidence="2">The sequence shown here is derived from an EMBL/GenBank/DDBJ whole genome shotgun (WGS) entry which is preliminary data.</text>
</comment>
<feature type="compositionally biased region" description="Polar residues" evidence="1">
    <location>
        <begin position="300"/>
        <end position="311"/>
    </location>
</feature>
<dbReference type="AlphaFoldDB" id="A0A4R0R0K5"/>
<feature type="compositionally biased region" description="Basic residues" evidence="1">
    <location>
        <begin position="56"/>
        <end position="65"/>
    </location>
</feature>
<name>A0A4R0R0K5_9APHY</name>
<feature type="compositionally biased region" description="Low complexity" evidence="1">
    <location>
        <begin position="287"/>
        <end position="299"/>
    </location>
</feature>
<dbReference type="EMBL" id="RWJN01000628">
    <property type="protein sequence ID" value="TCD60260.1"/>
    <property type="molecule type" value="Genomic_DNA"/>
</dbReference>
<feature type="compositionally biased region" description="Polar residues" evidence="1">
    <location>
        <begin position="257"/>
        <end position="268"/>
    </location>
</feature>
<evidence type="ECO:0000256" key="1">
    <source>
        <dbReference type="SAM" id="MobiDB-lite"/>
    </source>
</evidence>
<dbReference type="Proteomes" id="UP000292702">
    <property type="component" value="Unassembled WGS sequence"/>
</dbReference>
<evidence type="ECO:0000313" key="2">
    <source>
        <dbReference type="EMBL" id="TCD60260.1"/>
    </source>
</evidence>
<organism evidence="2 3">
    <name type="scientific">Steccherinum ochraceum</name>
    <dbReference type="NCBI Taxonomy" id="92696"/>
    <lineage>
        <taxon>Eukaryota</taxon>
        <taxon>Fungi</taxon>
        <taxon>Dikarya</taxon>
        <taxon>Basidiomycota</taxon>
        <taxon>Agaricomycotina</taxon>
        <taxon>Agaricomycetes</taxon>
        <taxon>Polyporales</taxon>
        <taxon>Steccherinaceae</taxon>
        <taxon>Steccherinum</taxon>
    </lineage>
</organism>
<accession>A0A4R0R0K5</accession>
<feature type="compositionally biased region" description="Low complexity" evidence="1">
    <location>
        <begin position="145"/>
        <end position="154"/>
    </location>
</feature>